<protein>
    <submittedName>
        <fullName evidence="1">Uncharacterized protein</fullName>
    </submittedName>
</protein>
<sequence>MQFNYVKSLISEAITVLCTAPGDVRSRLLLASNELISLRDNHFPPNLLIHWIEIKEMLTKYGPVIDEDQSVQVGAIKNTLQRIKNRTGTVIAKKLFDLHNDLQNYRD</sequence>
<dbReference type="AlphaFoldDB" id="A0A6M8SSS1"/>
<proteinExistence type="predicted"/>
<dbReference type="RefSeq" id="WP_173532900.1">
    <property type="nucleotide sequence ID" value="NZ_CP054143.1"/>
</dbReference>
<accession>A0A6M8SSS1</accession>
<dbReference type="Proteomes" id="UP000504844">
    <property type="component" value="Chromosome"/>
</dbReference>
<organism evidence="1 2">
    <name type="scientific">Deefgea piscis</name>
    <dbReference type="NCBI Taxonomy" id="2739061"/>
    <lineage>
        <taxon>Bacteria</taxon>
        <taxon>Pseudomonadati</taxon>
        <taxon>Pseudomonadota</taxon>
        <taxon>Betaproteobacteria</taxon>
        <taxon>Neisseriales</taxon>
        <taxon>Chitinibacteraceae</taxon>
        <taxon>Deefgea</taxon>
    </lineage>
</organism>
<reference evidence="1 2" key="1">
    <citation type="submission" date="2020-05" db="EMBL/GenBank/DDBJ databases">
        <title>Complete genome sequence of Deefgea sp. D17.</title>
        <authorList>
            <person name="Bae J.-W."/>
            <person name="Han J.E."/>
        </authorList>
    </citation>
    <scope>NUCLEOTIDE SEQUENCE [LARGE SCALE GENOMIC DNA]</scope>
    <source>
        <strain evidence="1 2">D17</strain>
    </source>
</reference>
<dbReference type="KEGG" id="dee:HQN60_06620"/>
<evidence type="ECO:0000313" key="2">
    <source>
        <dbReference type="Proteomes" id="UP000504844"/>
    </source>
</evidence>
<gene>
    <name evidence="1" type="ORF">HQN60_06620</name>
</gene>
<name>A0A6M8SSS1_9NEIS</name>
<dbReference type="EMBL" id="CP054143">
    <property type="protein sequence ID" value="QKJ66396.1"/>
    <property type="molecule type" value="Genomic_DNA"/>
</dbReference>
<evidence type="ECO:0000313" key="1">
    <source>
        <dbReference type="EMBL" id="QKJ66396.1"/>
    </source>
</evidence>
<keyword evidence="2" id="KW-1185">Reference proteome</keyword>